<evidence type="ECO:0000313" key="2">
    <source>
        <dbReference type="EMBL" id="OGC57340.1"/>
    </source>
</evidence>
<keyword evidence="1" id="KW-0812">Transmembrane</keyword>
<reference evidence="2 3" key="1">
    <citation type="journal article" date="2016" name="Nat. Commun.">
        <title>Thousands of microbial genomes shed light on interconnected biogeochemical processes in an aquifer system.</title>
        <authorList>
            <person name="Anantharaman K."/>
            <person name="Brown C.T."/>
            <person name="Hug L.A."/>
            <person name="Sharon I."/>
            <person name="Castelle C.J."/>
            <person name="Probst A.J."/>
            <person name="Thomas B.C."/>
            <person name="Singh A."/>
            <person name="Wilkins M.J."/>
            <person name="Karaoz U."/>
            <person name="Brodie E.L."/>
            <person name="Williams K.H."/>
            <person name="Hubbard S.S."/>
            <person name="Banfield J.F."/>
        </authorList>
    </citation>
    <scope>NUCLEOTIDE SEQUENCE [LARGE SCALE GENOMIC DNA]</scope>
</reference>
<evidence type="ECO:0000313" key="3">
    <source>
        <dbReference type="Proteomes" id="UP000177763"/>
    </source>
</evidence>
<evidence type="ECO:0000256" key="1">
    <source>
        <dbReference type="SAM" id="Phobius"/>
    </source>
</evidence>
<comment type="caution">
    <text evidence="2">The sequence shown here is derived from an EMBL/GenBank/DDBJ whole genome shotgun (WGS) entry which is preliminary data.</text>
</comment>
<feature type="transmembrane region" description="Helical" evidence="1">
    <location>
        <begin position="56"/>
        <end position="75"/>
    </location>
</feature>
<dbReference type="Proteomes" id="UP000177763">
    <property type="component" value="Unassembled WGS sequence"/>
</dbReference>
<dbReference type="AlphaFoldDB" id="A0A1F4VK48"/>
<sequence length="135" mass="14313">MNAVAPGPAPVSNVALPLPEAPRPQRLLPADDQPEANDTNVRIVSRRQGGGSFWKVLFQILIFVGVPMVLIAGAVHSLPVFAMNIVGGLLVYVGNGALALMGGEHYFQSQLGSVLLLVLIAGIVLGFMFSRGRRQ</sequence>
<keyword evidence="1" id="KW-1133">Transmembrane helix</keyword>
<dbReference type="EMBL" id="MEVN01000015">
    <property type="protein sequence ID" value="OGC57340.1"/>
    <property type="molecule type" value="Genomic_DNA"/>
</dbReference>
<proteinExistence type="predicted"/>
<protein>
    <submittedName>
        <fullName evidence="2">Uncharacterized protein</fullName>
    </submittedName>
</protein>
<gene>
    <name evidence="2" type="ORF">A3H26_00020</name>
</gene>
<keyword evidence="1" id="KW-0472">Membrane</keyword>
<name>A0A1F4VK48_UNCKA</name>
<organism evidence="2 3">
    <name type="scientific">candidate division WWE3 bacterium RIFCSPLOWO2_12_FULL_36_10</name>
    <dbReference type="NCBI Taxonomy" id="1802630"/>
    <lineage>
        <taxon>Bacteria</taxon>
        <taxon>Katanobacteria</taxon>
    </lineage>
</organism>
<feature type="transmembrane region" description="Helical" evidence="1">
    <location>
        <begin position="113"/>
        <end position="130"/>
    </location>
</feature>
<dbReference type="STRING" id="1802630.A3H26_00020"/>
<accession>A0A1F4VK48</accession>
<feature type="transmembrane region" description="Helical" evidence="1">
    <location>
        <begin position="81"/>
        <end position="101"/>
    </location>
</feature>